<dbReference type="EMBL" id="OX395133">
    <property type="protein sequence ID" value="CAI5781775.1"/>
    <property type="molecule type" value="Genomic_DNA"/>
</dbReference>
<organism evidence="1 2">
    <name type="scientific">Podarcis lilfordi</name>
    <name type="common">Lilford's wall lizard</name>
    <dbReference type="NCBI Taxonomy" id="74358"/>
    <lineage>
        <taxon>Eukaryota</taxon>
        <taxon>Metazoa</taxon>
        <taxon>Chordata</taxon>
        <taxon>Craniata</taxon>
        <taxon>Vertebrata</taxon>
        <taxon>Euteleostomi</taxon>
        <taxon>Lepidosauria</taxon>
        <taxon>Squamata</taxon>
        <taxon>Bifurcata</taxon>
        <taxon>Unidentata</taxon>
        <taxon>Episquamata</taxon>
        <taxon>Laterata</taxon>
        <taxon>Lacertibaenia</taxon>
        <taxon>Lacertidae</taxon>
        <taxon>Podarcis</taxon>
    </lineage>
</organism>
<evidence type="ECO:0000313" key="1">
    <source>
        <dbReference type="EMBL" id="CAI5781775.1"/>
    </source>
</evidence>
<gene>
    <name evidence="1" type="ORF">PODLI_1B031158</name>
</gene>
<evidence type="ECO:0000313" key="2">
    <source>
        <dbReference type="Proteomes" id="UP001178461"/>
    </source>
</evidence>
<proteinExistence type="predicted"/>
<keyword evidence="2" id="KW-1185">Reference proteome</keyword>
<name>A0AA35KP71_9SAUR</name>
<reference evidence="1" key="1">
    <citation type="submission" date="2022-12" db="EMBL/GenBank/DDBJ databases">
        <authorList>
            <person name="Alioto T."/>
            <person name="Alioto T."/>
            <person name="Gomez Garrido J."/>
        </authorList>
    </citation>
    <scope>NUCLEOTIDE SEQUENCE</scope>
</reference>
<dbReference type="Proteomes" id="UP001178461">
    <property type="component" value="Chromosome 8"/>
</dbReference>
<accession>A0AA35KP71</accession>
<sequence>MHFAKMHQGIQARGSVTGVAKGKVAFLSSGTSKDLQKIGGNIIASSPACLSEISGFALSSSAERILPVNEVFYEPYRSLLLAVEVTEASQTEVCWPWAT</sequence>
<dbReference type="AlphaFoldDB" id="A0AA35KP71"/>
<protein>
    <submittedName>
        <fullName evidence="1">Uncharacterized protein</fullName>
    </submittedName>
</protein>